<dbReference type="Pfam" id="PF00109">
    <property type="entry name" value="ketoacyl-synt"/>
    <property type="match status" value="1"/>
</dbReference>
<organism evidence="5">
    <name type="scientific">Gambierdiscus polynesiensis</name>
    <dbReference type="NCBI Taxonomy" id="439318"/>
    <lineage>
        <taxon>Eukaryota</taxon>
        <taxon>Sar</taxon>
        <taxon>Alveolata</taxon>
        <taxon>Dinophyceae</taxon>
        <taxon>Gonyaulacales</taxon>
        <taxon>Pyrocystaceae</taxon>
        <taxon>Gambierdiscus</taxon>
    </lineage>
</organism>
<evidence type="ECO:0000256" key="2">
    <source>
        <dbReference type="ARBA" id="ARBA00022553"/>
    </source>
</evidence>
<sequence length="1213" mass="134281">MVKATELWPGKLVRINGLGATLRTVAVRHAPDADEFRHRLEEGHCYDHLLDGQLGQCMAESWHDDSYVVRTVEGHVASVPIENLEEFEPEPATSGGFDVAWPADDDSGAGFGVMVAQALGSQGYCVVQMFMGHEEQQEAMDVSSRVGELSEFKEELEVDFMGRDNYTKTKKLKPDDLEEEPSDALGQCERQLSQICMMVGPLTASLFGFETVGRSASFVRLRFANKAEADKLRPQPLEQDDIEDGAVSNHMRFVQSRKLAMLYMIDSDGGELWFHPKEGQEVMVPLVKNRVVIFRHDRMSYSYKPLGNSLALQSWIVRDVPGFQVQEVTGGGEEVDRVMDVEGPPRQEGRKFHIMSMNTRFPGEAIEPDKYWTMVSQCTDSVGEWPFLRFDSTLYYSDDGNAALQGKSYTHHGGFITNAQLTEFCNEAEAMSMSWNQRNSCEVSYEALWEAGWTRETLHGKHIGFYAGDVGSDWHSMTPFASMVAYNPDTTATAVSSAIVPARMSFIFNLIGPTMTFDTACSASLVATHHSYVNMINFWEWGMPCDGSVCGGTNTLASPGFVGNCAANMLSHIGRSFTFDRTADGYQRGEGTAYMFCKLTAGYKDGQDRLAVLAGSCANQDGRSASLTAPNGPSQQAVLRNSLHFAGIDPDAVTVVECHGTGTALGDPIEVGAVMAVMEGEREDPLPHTSAKSNIAHLESAAGIAGLLKCLVILLHSCATPNVHLRALNAHLESSGFPQLFEVELVHTELNSGYCGVSSFGFGGTNSRGDLYGKAIVGPSAKTALLPERIDVISIPCPRCMGDMCGRCGVAVPGFSMRRRHFCELVRDEFADYEICSNCYNGEFRYGSTIEDVAKCDPSYQICITGTWNAWSVAEEMEMVDDGVYVCAVELGDTKIEHFNLNIFQNSNNAIYPAVPEADPTIRIEGPDDRGQGKYWVIDARNEDVPSGTIYQIAFIWGDQKKEIKWEVMDEKPLFALGQEFRHSYSIIGSFNKWGLTEMRPGPTAGTWEVSFSIGPSCKEEFQFVRDRDESQTIYPAKPQTELAIVPVRGPDAWGSGKNWLVRGHKRDVVTVRLQLLNGQITVTVSGVSEEIVWRTTADESYHSYYFSGTFNGWTLTRMIPDETRRGVFTYPLTLMDTVELFQVVRDEDRQQTLHPTSSDALCGQDLVQGPDNQGAGLNWMILGEIGSLVEITVDPHHEDKRYLVSWKPVDHS</sequence>
<dbReference type="NCBIfam" id="TIGR04556">
    <property type="entry name" value="PKS_assoc"/>
    <property type="match status" value="1"/>
</dbReference>
<dbReference type="InterPro" id="IPR020841">
    <property type="entry name" value="PKS_Beta-ketoAc_synthase_dom"/>
</dbReference>
<dbReference type="AlphaFoldDB" id="A0A1S6K883"/>
<evidence type="ECO:0000313" key="5">
    <source>
        <dbReference type="EMBL" id="AQS99317.1"/>
    </source>
</evidence>
<dbReference type="PANTHER" id="PTHR43775:SF37">
    <property type="entry name" value="SI:DKEY-61P9.11"/>
    <property type="match status" value="1"/>
</dbReference>
<evidence type="ECO:0000259" key="4">
    <source>
        <dbReference type="PROSITE" id="PS52004"/>
    </source>
</evidence>
<dbReference type="InterPro" id="IPR014031">
    <property type="entry name" value="Ketoacyl_synth_C"/>
</dbReference>
<dbReference type="SMART" id="SM00825">
    <property type="entry name" value="PKS_KS"/>
    <property type="match status" value="1"/>
</dbReference>
<proteinExistence type="inferred from homology"/>
<dbReference type="InterPro" id="IPR030834">
    <property type="entry name" value="PKS_assoc_dom"/>
</dbReference>
<dbReference type="InterPro" id="IPR014030">
    <property type="entry name" value="Ketoacyl_synth_N"/>
</dbReference>
<evidence type="ECO:0000256" key="1">
    <source>
        <dbReference type="ARBA" id="ARBA00022450"/>
    </source>
</evidence>
<dbReference type="PANTHER" id="PTHR43775">
    <property type="entry name" value="FATTY ACID SYNTHASE"/>
    <property type="match status" value="1"/>
</dbReference>
<dbReference type="InterPro" id="IPR050091">
    <property type="entry name" value="PKS_NRPS_Biosynth_Enz"/>
</dbReference>
<feature type="domain" description="Ketosynthase family 3 (KS3)" evidence="4">
    <location>
        <begin position="349"/>
        <end position="773"/>
    </location>
</feature>
<comment type="similarity">
    <text evidence="3">Belongs to the thiolase-like superfamily. Beta-ketoacyl-ACP synthases family.</text>
</comment>
<keyword evidence="3" id="KW-0808">Transferase</keyword>
<dbReference type="GO" id="GO:0006633">
    <property type="term" value="P:fatty acid biosynthetic process"/>
    <property type="evidence" value="ECO:0007669"/>
    <property type="project" value="TreeGrafter"/>
</dbReference>
<name>A0A1S6K883_9DINO</name>
<reference evidence="5" key="1">
    <citation type="journal article" date="2017" name="J. Eukaryot. Microbiol.">
        <title>Role of Modular Polyketide Synthases in the Production of Polyether Ladder Compounds in Ciguatoxin-producing Gambierdiscus polynesiensis and G.excentricus (Dinophyceae).</title>
        <authorList>
            <person name="Kohli G.S."/>
            <person name="Campbell K."/>
            <person name="John U."/>
            <person name="Smith K.F."/>
            <person name="Fraga S."/>
            <person name="Rhodes L.L."/>
            <person name="Murray S.A."/>
        </authorList>
    </citation>
    <scope>NUCLEOTIDE SEQUENCE</scope>
    <source>
        <strain evidence="5">Contig_67521</strain>
    </source>
</reference>
<keyword evidence="1" id="KW-0596">Phosphopantetheine</keyword>
<dbReference type="Gene3D" id="2.60.120.620">
    <property type="entry name" value="q2cbj1_9rhob like domain"/>
    <property type="match status" value="1"/>
</dbReference>
<dbReference type="SUPFAM" id="SSF53901">
    <property type="entry name" value="Thiolase-like"/>
    <property type="match status" value="1"/>
</dbReference>
<dbReference type="Gene3D" id="3.40.47.10">
    <property type="match status" value="1"/>
</dbReference>
<dbReference type="CDD" id="cd00833">
    <property type="entry name" value="PKS"/>
    <property type="match status" value="1"/>
</dbReference>
<dbReference type="InterPro" id="IPR016039">
    <property type="entry name" value="Thiolase-like"/>
</dbReference>
<accession>A0A1S6K883</accession>
<dbReference type="PROSITE" id="PS52004">
    <property type="entry name" value="KS3_2"/>
    <property type="match status" value="1"/>
</dbReference>
<evidence type="ECO:0000256" key="3">
    <source>
        <dbReference type="RuleBase" id="RU003694"/>
    </source>
</evidence>
<protein>
    <submittedName>
        <fullName evidence="5">Type I polyketide synthase</fullName>
    </submittedName>
</protein>
<dbReference type="EMBL" id="KX395899">
    <property type="protein sequence ID" value="AQS99317.1"/>
    <property type="molecule type" value="Transcribed_RNA"/>
</dbReference>
<dbReference type="GO" id="GO:0004312">
    <property type="term" value="F:fatty acid synthase activity"/>
    <property type="evidence" value="ECO:0007669"/>
    <property type="project" value="TreeGrafter"/>
</dbReference>
<keyword evidence="2" id="KW-0597">Phosphoprotein</keyword>
<dbReference type="Pfam" id="PF02801">
    <property type="entry name" value="Ketoacyl-synt_C"/>
    <property type="match status" value="1"/>
</dbReference>